<dbReference type="InterPro" id="IPR043504">
    <property type="entry name" value="Peptidase_S1_PA_chymotrypsin"/>
</dbReference>
<protein>
    <submittedName>
        <fullName evidence="6">Melanization protease 1</fullName>
    </submittedName>
</protein>
<evidence type="ECO:0000259" key="5">
    <source>
        <dbReference type="PROSITE" id="PS50240"/>
    </source>
</evidence>
<feature type="domain" description="Peptidase S1" evidence="5">
    <location>
        <begin position="1"/>
        <end position="140"/>
    </location>
</feature>
<dbReference type="InterPro" id="IPR018114">
    <property type="entry name" value="TRYPSIN_HIS"/>
</dbReference>
<dbReference type="Proteomes" id="UP001219518">
    <property type="component" value="Unassembled WGS sequence"/>
</dbReference>
<organism evidence="6 7">
    <name type="scientific">Frankliniella fusca</name>
    <dbReference type="NCBI Taxonomy" id="407009"/>
    <lineage>
        <taxon>Eukaryota</taxon>
        <taxon>Metazoa</taxon>
        <taxon>Ecdysozoa</taxon>
        <taxon>Arthropoda</taxon>
        <taxon>Hexapoda</taxon>
        <taxon>Insecta</taxon>
        <taxon>Pterygota</taxon>
        <taxon>Neoptera</taxon>
        <taxon>Paraneoptera</taxon>
        <taxon>Thysanoptera</taxon>
        <taxon>Terebrantia</taxon>
        <taxon>Thripoidea</taxon>
        <taxon>Thripidae</taxon>
        <taxon>Frankliniella</taxon>
    </lineage>
</organism>
<name>A0AAE1LMT4_9NEOP</name>
<comment type="similarity">
    <text evidence="4">Belongs to the peptidase S1 family. CLIP subfamily.</text>
</comment>
<reference evidence="6" key="2">
    <citation type="journal article" date="2023" name="BMC Genomics">
        <title>Pest status, molecular evolution, and epigenetic factors derived from the genome assembly of Frankliniella fusca, a thysanopteran phytovirus vector.</title>
        <authorList>
            <person name="Catto M.A."/>
            <person name="Labadie P.E."/>
            <person name="Jacobson A.L."/>
            <person name="Kennedy G.G."/>
            <person name="Srinivasan R."/>
            <person name="Hunt B.G."/>
        </authorList>
    </citation>
    <scope>NUCLEOTIDE SEQUENCE</scope>
    <source>
        <strain evidence="6">PL_HMW_Pooled</strain>
    </source>
</reference>
<comment type="caution">
    <text evidence="6">The sequence shown here is derived from an EMBL/GenBank/DDBJ whole genome shotgun (WGS) entry which is preliminary data.</text>
</comment>
<dbReference type="PROSITE" id="PS00134">
    <property type="entry name" value="TRYPSIN_HIS"/>
    <property type="match status" value="1"/>
</dbReference>
<dbReference type="PROSITE" id="PS50240">
    <property type="entry name" value="TRYPSIN_DOM"/>
    <property type="match status" value="1"/>
</dbReference>
<dbReference type="GO" id="GO:0004252">
    <property type="term" value="F:serine-type endopeptidase activity"/>
    <property type="evidence" value="ECO:0007669"/>
    <property type="project" value="InterPro"/>
</dbReference>
<dbReference type="PRINTS" id="PR00722">
    <property type="entry name" value="CHYMOTRYPSIN"/>
</dbReference>
<dbReference type="GO" id="GO:0006508">
    <property type="term" value="P:proteolysis"/>
    <property type="evidence" value="ECO:0007669"/>
    <property type="project" value="UniProtKB-KW"/>
</dbReference>
<dbReference type="InterPro" id="IPR009003">
    <property type="entry name" value="Peptidase_S1_PA"/>
</dbReference>
<dbReference type="PANTHER" id="PTHR24260:SF135">
    <property type="entry name" value="CLIP DOMAIN-CONTAINING SERINE PROTEASE-RELATED"/>
    <property type="match status" value="1"/>
</dbReference>
<accession>A0AAE1LMT4</accession>
<dbReference type="InterPro" id="IPR001254">
    <property type="entry name" value="Trypsin_dom"/>
</dbReference>
<evidence type="ECO:0000313" key="6">
    <source>
        <dbReference type="EMBL" id="KAK3925458.1"/>
    </source>
</evidence>
<dbReference type="FunFam" id="2.40.10.10:FF:000028">
    <property type="entry name" value="Serine protease easter"/>
    <property type="match status" value="1"/>
</dbReference>
<dbReference type="AlphaFoldDB" id="A0AAE1LMT4"/>
<reference evidence="6" key="1">
    <citation type="submission" date="2021-07" db="EMBL/GenBank/DDBJ databases">
        <authorList>
            <person name="Catto M.A."/>
            <person name="Jacobson A."/>
            <person name="Kennedy G."/>
            <person name="Labadie P."/>
            <person name="Hunt B.G."/>
            <person name="Srinivasan R."/>
        </authorList>
    </citation>
    <scope>NUCLEOTIDE SEQUENCE</scope>
    <source>
        <strain evidence="6">PL_HMW_Pooled</strain>
        <tissue evidence="6">Head</tissue>
    </source>
</reference>
<keyword evidence="6" id="KW-0378">Hydrolase</keyword>
<keyword evidence="7" id="KW-1185">Reference proteome</keyword>
<dbReference type="InterPro" id="IPR051333">
    <property type="entry name" value="CLIP_Serine_Protease"/>
</dbReference>
<gene>
    <name evidence="6" type="ORF">KUF71_013665</name>
</gene>
<dbReference type="InterPro" id="IPR001314">
    <property type="entry name" value="Peptidase_S1A"/>
</dbReference>
<evidence type="ECO:0000256" key="2">
    <source>
        <dbReference type="ARBA" id="ARBA00023157"/>
    </source>
</evidence>
<dbReference type="PANTHER" id="PTHR24260">
    <property type="match status" value="1"/>
</dbReference>
<evidence type="ECO:0000256" key="4">
    <source>
        <dbReference type="ARBA" id="ARBA00024195"/>
    </source>
</evidence>
<dbReference type="Gene3D" id="2.40.10.10">
    <property type="entry name" value="Trypsin-like serine proteases"/>
    <property type="match status" value="2"/>
</dbReference>
<sequence>MGGSASLIVSMPWVVRLGYCLEGDGGLLSYKCGGSLINHRYVLTAAHCVGKDMDPVEVLLGDQGSDEARCMRIRYRLACVPPPVSVRVERVVRHPQYCGDLSSPELHQNDVALLRLASPVSFTGTAGCMAVHALHATLNV</sequence>
<keyword evidence="3" id="KW-0325">Glycoprotein</keyword>
<keyword evidence="6" id="KW-0645">Protease</keyword>
<keyword evidence="2" id="KW-1015">Disulfide bond</keyword>
<dbReference type="Pfam" id="PF00089">
    <property type="entry name" value="Trypsin"/>
    <property type="match status" value="1"/>
</dbReference>
<evidence type="ECO:0000256" key="1">
    <source>
        <dbReference type="ARBA" id="ARBA00022729"/>
    </source>
</evidence>
<evidence type="ECO:0000313" key="7">
    <source>
        <dbReference type="Proteomes" id="UP001219518"/>
    </source>
</evidence>
<dbReference type="SUPFAM" id="SSF50494">
    <property type="entry name" value="Trypsin-like serine proteases"/>
    <property type="match status" value="1"/>
</dbReference>
<keyword evidence="1" id="KW-0732">Signal</keyword>
<evidence type="ECO:0000256" key="3">
    <source>
        <dbReference type="ARBA" id="ARBA00023180"/>
    </source>
</evidence>
<proteinExistence type="inferred from homology"/>
<dbReference type="EMBL" id="JAHWGI010001227">
    <property type="protein sequence ID" value="KAK3925458.1"/>
    <property type="molecule type" value="Genomic_DNA"/>
</dbReference>